<sequence>RPPVKTASTQTEAEPRREHSVLTTALFQRERTLESSIGRLVSAVEWNSRAIKNLETTVRKQGESKRGNEDGFAEKEAKRFKNEHRLCLLVNQTNIVVKTL</sequence>
<keyword evidence="3" id="KW-1185">Reference proteome</keyword>
<evidence type="ECO:0000313" key="3">
    <source>
        <dbReference type="Proteomes" id="UP000828390"/>
    </source>
</evidence>
<organism evidence="2 3">
    <name type="scientific">Dreissena polymorpha</name>
    <name type="common">Zebra mussel</name>
    <name type="synonym">Mytilus polymorpha</name>
    <dbReference type="NCBI Taxonomy" id="45954"/>
    <lineage>
        <taxon>Eukaryota</taxon>
        <taxon>Metazoa</taxon>
        <taxon>Spiralia</taxon>
        <taxon>Lophotrochozoa</taxon>
        <taxon>Mollusca</taxon>
        <taxon>Bivalvia</taxon>
        <taxon>Autobranchia</taxon>
        <taxon>Heteroconchia</taxon>
        <taxon>Euheterodonta</taxon>
        <taxon>Imparidentia</taxon>
        <taxon>Neoheterodontei</taxon>
        <taxon>Myida</taxon>
        <taxon>Dreissenoidea</taxon>
        <taxon>Dreissenidae</taxon>
        <taxon>Dreissena</taxon>
    </lineage>
</organism>
<dbReference type="AlphaFoldDB" id="A0A9D4DMD6"/>
<feature type="compositionally biased region" description="Polar residues" evidence="1">
    <location>
        <begin position="1"/>
        <end position="12"/>
    </location>
</feature>
<name>A0A9D4DMD6_DREPO</name>
<evidence type="ECO:0000256" key="1">
    <source>
        <dbReference type="SAM" id="MobiDB-lite"/>
    </source>
</evidence>
<comment type="caution">
    <text evidence="2">The sequence shown here is derived from an EMBL/GenBank/DDBJ whole genome shotgun (WGS) entry which is preliminary data.</text>
</comment>
<accession>A0A9D4DMD6</accession>
<reference evidence="2" key="2">
    <citation type="submission" date="2020-11" db="EMBL/GenBank/DDBJ databases">
        <authorList>
            <person name="McCartney M.A."/>
            <person name="Auch B."/>
            <person name="Kono T."/>
            <person name="Mallez S."/>
            <person name="Becker A."/>
            <person name="Gohl D.M."/>
            <person name="Silverstein K.A.T."/>
            <person name="Koren S."/>
            <person name="Bechman K.B."/>
            <person name="Herman A."/>
            <person name="Abrahante J.E."/>
            <person name="Garbe J."/>
        </authorList>
    </citation>
    <scope>NUCLEOTIDE SEQUENCE</scope>
    <source>
        <strain evidence="2">Duluth1</strain>
        <tissue evidence="2">Whole animal</tissue>
    </source>
</reference>
<reference evidence="2" key="1">
    <citation type="journal article" date="2019" name="bioRxiv">
        <title>The Genome of the Zebra Mussel, Dreissena polymorpha: A Resource for Invasive Species Research.</title>
        <authorList>
            <person name="McCartney M.A."/>
            <person name="Auch B."/>
            <person name="Kono T."/>
            <person name="Mallez S."/>
            <person name="Zhang Y."/>
            <person name="Obille A."/>
            <person name="Becker A."/>
            <person name="Abrahante J.E."/>
            <person name="Garbe J."/>
            <person name="Badalamenti J.P."/>
            <person name="Herman A."/>
            <person name="Mangelson H."/>
            <person name="Liachko I."/>
            <person name="Sullivan S."/>
            <person name="Sone E.D."/>
            <person name="Koren S."/>
            <person name="Silverstein K.A.T."/>
            <person name="Beckman K.B."/>
            <person name="Gohl D.M."/>
        </authorList>
    </citation>
    <scope>NUCLEOTIDE SEQUENCE</scope>
    <source>
        <strain evidence="2">Duluth1</strain>
        <tissue evidence="2">Whole animal</tissue>
    </source>
</reference>
<feature type="region of interest" description="Disordered" evidence="1">
    <location>
        <begin position="1"/>
        <end position="23"/>
    </location>
</feature>
<feature type="non-terminal residue" evidence="2">
    <location>
        <position position="1"/>
    </location>
</feature>
<protein>
    <submittedName>
        <fullName evidence="2">Uncharacterized protein</fullName>
    </submittedName>
</protein>
<gene>
    <name evidence="2" type="ORF">DPMN_185227</name>
</gene>
<dbReference type="EMBL" id="JAIWYP010000010">
    <property type="protein sequence ID" value="KAH3750697.1"/>
    <property type="molecule type" value="Genomic_DNA"/>
</dbReference>
<proteinExistence type="predicted"/>
<evidence type="ECO:0000313" key="2">
    <source>
        <dbReference type="EMBL" id="KAH3750697.1"/>
    </source>
</evidence>
<dbReference type="Proteomes" id="UP000828390">
    <property type="component" value="Unassembled WGS sequence"/>
</dbReference>